<evidence type="ECO:0008006" key="2">
    <source>
        <dbReference type="Google" id="ProtNLM"/>
    </source>
</evidence>
<comment type="caution">
    <text evidence="1">The sequence shown here is derived from an EMBL/GenBank/DDBJ whole genome shotgun (WGS) entry which is preliminary data.</text>
</comment>
<proteinExistence type="predicted"/>
<organism evidence="1">
    <name type="scientific">marine sediment metagenome</name>
    <dbReference type="NCBI Taxonomy" id="412755"/>
    <lineage>
        <taxon>unclassified sequences</taxon>
        <taxon>metagenomes</taxon>
        <taxon>ecological metagenomes</taxon>
    </lineage>
</organism>
<feature type="non-terminal residue" evidence="1">
    <location>
        <position position="1"/>
    </location>
</feature>
<dbReference type="AlphaFoldDB" id="X1VZR4"/>
<name>X1VZR4_9ZZZZ</name>
<accession>X1VZR4</accession>
<gene>
    <name evidence="1" type="ORF">S12H4_62455</name>
</gene>
<protein>
    <recommendedName>
        <fullName evidence="2">Transcription regulator AsnC/Lrp ligand binding domain-containing protein</fullName>
    </recommendedName>
</protein>
<sequence>VLEKLGDNEFVYNISRASGNLFYIHAYIRNMNELDTLVTFVRKTGKISELTVGIDRNMPSISIIDKQKLKNLDYLIVNS</sequence>
<dbReference type="EMBL" id="BARW01041912">
    <property type="protein sequence ID" value="GAJ18910.1"/>
    <property type="molecule type" value="Genomic_DNA"/>
</dbReference>
<evidence type="ECO:0000313" key="1">
    <source>
        <dbReference type="EMBL" id="GAJ18910.1"/>
    </source>
</evidence>
<reference evidence="1" key="1">
    <citation type="journal article" date="2014" name="Front. Microbiol.">
        <title>High frequency of phylogenetically diverse reductive dehalogenase-homologous genes in deep subseafloor sedimentary metagenomes.</title>
        <authorList>
            <person name="Kawai M."/>
            <person name="Futagami T."/>
            <person name="Toyoda A."/>
            <person name="Takaki Y."/>
            <person name="Nishi S."/>
            <person name="Hori S."/>
            <person name="Arai W."/>
            <person name="Tsubouchi T."/>
            <person name="Morono Y."/>
            <person name="Uchiyama I."/>
            <person name="Ito T."/>
            <person name="Fujiyama A."/>
            <person name="Inagaki F."/>
            <person name="Takami H."/>
        </authorList>
    </citation>
    <scope>NUCLEOTIDE SEQUENCE</scope>
    <source>
        <strain evidence="1">Expedition CK06-06</strain>
    </source>
</reference>